<organism evidence="2 3">
    <name type="scientific">Prorocentrum cordatum</name>
    <dbReference type="NCBI Taxonomy" id="2364126"/>
    <lineage>
        <taxon>Eukaryota</taxon>
        <taxon>Sar</taxon>
        <taxon>Alveolata</taxon>
        <taxon>Dinophyceae</taxon>
        <taxon>Prorocentrales</taxon>
        <taxon>Prorocentraceae</taxon>
        <taxon>Prorocentrum</taxon>
    </lineage>
</organism>
<sequence length="1238" mass="135670">MCQVARDRKLGRFLAKGRLRHVDVCHMILATFGASGDDAPGLSVRRFARQFRSYLSEHPELGDSYDSTTVSLSILPQVVKHWCRVDIRESDVAGLATELSPKPPCAPDGPAPMGRRRAVRKANALATLAPLPDMFGAAVPDAGAEHGELPTPLADVHTYSQMVSVVPQPADSVVPLELLRYAEYTHVDLQMMLSRRDRELEAMKAECADLQRSRAYDMNRTQEWLQVTKDMTHEYHRLRDQLDFRPGAKNMSPFGGYTIALGRNAGHASASSALAMLAGSEDRGGFRSYNSVVRYEHRAALGQKILLKICYDEFQASADMEVHCFKFDATNSEALEKTKIHTQLLTSWACRSESLPAAGTASTFESFAPVISSASSCPDLQTVHFGTGAETYMLGLKGLYSVGCPDWEQRATEAETDQRRFSVCVFGTDAGPDNVAMGGVVRARLARVNTVAFTMTFCFLHQCHLAVLTMLSILDAFAWLTPVGAGSQEEACGPAGLCGLNTKYFAAVATVANAWRGPGVSKRMRAAARSLYTAQVANDYFGRVPGRAMRGRWGAIDAVEALIVAGAPFIGPVFAEVFPPAADAKKPSVKVGSAEDVQYREEQKKYKRNAVGFTGSSLFHVVVLISSVAKQPLTHFLHWVQKATKDYNDAVREARAADQRAPYLGPTPLSQLTTGKAADIAEEISNLLASATEKDHHYWGSLWGKLQTPRLQQQARSLIVHLVLAEACSWKHRVIGRLGGFPYQLFHLVREGANKPCDHRNRVAALLLASNECCLTLPFDDFTLKLKRNFEAELRVFADMHRQIMAEAKKAEHSDMVRFDAVDVRNAPTIAQPALCPHQTPRDLASRLAYALDGYKQINTSATHVVSWGPGAAVAFLAPWSYGRCLWTAACDVMTVAGLRSFKLRIPLEVQPLHEALRFAPATAAPADGGRRKRCPVITVTEEEIIWKTLDLAQEADAPLKTIILSSEGELGESDEDADYDAEVVAELYGELNADADDEADGDAAATAVDPGGHELEHATDHLLDEQGHEDLRCEDPAGDADDDSAADAQDEGATDVENPSGSVLPQVDMATLRERHALAVRSVQEAQRLQRDQTEDMHPLLPGVISLVRMRETDEVIFVRWAKDVGVCRPLALDARGGIIYIIGYVVPTMQMTDMPHDVLIRDTGAIMLKVRAHERPRMPEWCLTVQKYYRATIHPGPQQPGAMECSWCLSSVPPEGVRGAGGDMMVCATCLLPWHL</sequence>
<dbReference type="EMBL" id="CAUYUJ010014534">
    <property type="protein sequence ID" value="CAK0842788.1"/>
    <property type="molecule type" value="Genomic_DNA"/>
</dbReference>
<name>A0ABN9TB74_9DINO</name>
<evidence type="ECO:0000313" key="2">
    <source>
        <dbReference type="EMBL" id="CAK0842788.1"/>
    </source>
</evidence>
<keyword evidence="3" id="KW-1185">Reference proteome</keyword>
<evidence type="ECO:0000256" key="1">
    <source>
        <dbReference type="SAM" id="MobiDB-lite"/>
    </source>
</evidence>
<gene>
    <name evidence="2" type="ORF">PCOR1329_LOCUS37401</name>
</gene>
<protein>
    <submittedName>
        <fullName evidence="2">Uncharacterized protein</fullName>
    </submittedName>
</protein>
<proteinExistence type="predicted"/>
<dbReference type="Proteomes" id="UP001189429">
    <property type="component" value="Unassembled WGS sequence"/>
</dbReference>
<feature type="non-terminal residue" evidence="2">
    <location>
        <position position="1238"/>
    </location>
</feature>
<reference evidence="2" key="1">
    <citation type="submission" date="2023-10" db="EMBL/GenBank/DDBJ databases">
        <authorList>
            <person name="Chen Y."/>
            <person name="Shah S."/>
            <person name="Dougan E. K."/>
            <person name="Thang M."/>
            <person name="Chan C."/>
        </authorList>
    </citation>
    <scope>NUCLEOTIDE SEQUENCE [LARGE SCALE GENOMIC DNA]</scope>
</reference>
<feature type="compositionally biased region" description="Acidic residues" evidence="1">
    <location>
        <begin position="1037"/>
        <end position="1055"/>
    </location>
</feature>
<evidence type="ECO:0000313" key="3">
    <source>
        <dbReference type="Proteomes" id="UP001189429"/>
    </source>
</evidence>
<comment type="caution">
    <text evidence="2">The sequence shown here is derived from an EMBL/GenBank/DDBJ whole genome shotgun (WGS) entry which is preliminary data.</text>
</comment>
<accession>A0ABN9TB74</accession>
<feature type="region of interest" description="Disordered" evidence="1">
    <location>
        <begin position="1032"/>
        <end position="1065"/>
    </location>
</feature>